<dbReference type="SUPFAM" id="SSF160369">
    <property type="entry name" value="Ribosomal protein L10-like"/>
    <property type="match status" value="1"/>
</dbReference>
<dbReference type="GO" id="GO:0070180">
    <property type="term" value="F:large ribosomal subunit rRNA binding"/>
    <property type="evidence" value="ECO:0007669"/>
    <property type="project" value="UniProtKB-UniRule"/>
</dbReference>
<evidence type="ECO:0000256" key="2">
    <source>
        <dbReference type="ARBA" id="ARBA00008889"/>
    </source>
</evidence>
<organism evidence="9 10">
    <name type="scientific">Nakamurella aerolata</name>
    <dbReference type="NCBI Taxonomy" id="1656892"/>
    <lineage>
        <taxon>Bacteria</taxon>
        <taxon>Bacillati</taxon>
        <taxon>Actinomycetota</taxon>
        <taxon>Actinomycetes</taxon>
        <taxon>Nakamurellales</taxon>
        <taxon>Nakamurellaceae</taxon>
        <taxon>Nakamurella</taxon>
    </lineage>
</organism>
<keyword evidence="7" id="KW-0694">RNA-binding</keyword>
<dbReference type="InterPro" id="IPR047865">
    <property type="entry name" value="Ribosomal_uL10_bac_type"/>
</dbReference>
<evidence type="ECO:0000256" key="4">
    <source>
        <dbReference type="ARBA" id="ARBA00023274"/>
    </source>
</evidence>
<dbReference type="GO" id="GO:0003735">
    <property type="term" value="F:structural constituent of ribosome"/>
    <property type="evidence" value="ECO:0007669"/>
    <property type="project" value="InterPro"/>
</dbReference>
<keyword evidence="10" id="KW-1185">Reference proteome</keyword>
<dbReference type="InterPro" id="IPR002363">
    <property type="entry name" value="Ribosomal_uL10_CS_bac"/>
</dbReference>
<gene>
    <name evidence="7 9" type="primary">rplJ</name>
    <name evidence="9" type="ORF">HKD39_05250</name>
</gene>
<sequence length="214" mass="22139">MVTPAKESAVKEITERFRNATATVVTEYRGLSTSELTQLRRSLGNDVSYTVAKNTLVRRAAAEAGVDGLLELFNGPTALAFVNGEPVDAAKALRDFAKTNALLVIKGGVMDGKVLNPTEVNKLADLESRDVLLAKLAGAMKASLSQAAVMFNQLPSQVARLAAALQEKKAEAGESAEPAADAAAAEATEAPAAEADADGAAEAAPEAASEDKQD</sequence>
<dbReference type="Proteomes" id="UP000562984">
    <property type="component" value="Unassembled WGS sequence"/>
</dbReference>
<dbReference type="RefSeq" id="WP_171198742.1">
    <property type="nucleotide sequence ID" value="NZ_JABEND010000002.1"/>
</dbReference>
<dbReference type="EMBL" id="JABEND010000002">
    <property type="protein sequence ID" value="NNG35124.1"/>
    <property type="molecule type" value="Genomic_DNA"/>
</dbReference>
<dbReference type="NCBIfam" id="NF000955">
    <property type="entry name" value="PRK00099.1-1"/>
    <property type="match status" value="1"/>
</dbReference>
<evidence type="ECO:0000256" key="3">
    <source>
        <dbReference type="ARBA" id="ARBA00022980"/>
    </source>
</evidence>
<dbReference type="Gene3D" id="6.10.250.290">
    <property type="match status" value="1"/>
</dbReference>
<name>A0A849A258_9ACTN</name>
<evidence type="ECO:0000256" key="1">
    <source>
        <dbReference type="ARBA" id="ARBA00002633"/>
    </source>
</evidence>
<dbReference type="InterPro" id="IPR022973">
    <property type="entry name" value="Ribosomal_uL10_bac"/>
</dbReference>
<comment type="caution">
    <text evidence="9">The sequence shown here is derived from an EMBL/GenBank/DDBJ whole genome shotgun (WGS) entry which is preliminary data.</text>
</comment>
<feature type="region of interest" description="Disordered" evidence="8">
    <location>
        <begin position="166"/>
        <end position="214"/>
    </location>
</feature>
<evidence type="ECO:0000313" key="9">
    <source>
        <dbReference type="EMBL" id="NNG35124.1"/>
    </source>
</evidence>
<accession>A0A849A258</accession>
<comment type="similarity">
    <text evidence="2 7">Belongs to the universal ribosomal protein uL10 family.</text>
</comment>
<dbReference type="Pfam" id="PF00466">
    <property type="entry name" value="Ribosomal_L10"/>
    <property type="match status" value="1"/>
</dbReference>
<dbReference type="AlphaFoldDB" id="A0A849A258"/>
<evidence type="ECO:0000256" key="8">
    <source>
        <dbReference type="SAM" id="MobiDB-lite"/>
    </source>
</evidence>
<comment type="subunit">
    <text evidence="5 7">Part of the ribosomal stalk of the 50S ribosomal subunit. The N-terminus interacts with L11 and the large rRNA to form the base of the stalk. The C-terminus forms an elongated spine to which L12 dimers bind in a sequential fashion forming a multimeric L10(L12)X complex.</text>
</comment>
<dbReference type="InterPro" id="IPR001790">
    <property type="entry name" value="Ribosomal_uL10"/>
</dbReference>
<reference evidence="9 10" key="1">
    <citation type="submission" date="2020-05" db="EMBL/GenBank/DDBJ databases">
        <title>Nakamurella sp. DB0629 isolated from air conditioner.</title>
        <authorList>
            <person name="Kim D.H."/>
            <person name="Kim D.-U."/>
        </authorList>
    </citation>
    <scope>NUCLEOTIDE SEQUENCE [LARGE SCALE GENOMIC DNA]</scope>
    <source>
        <strain evidence="9 10">DB0629</strain>
    </source>
</reference>
<evidence type="ECO:0000256" key="6">
    <source>
        <dbReference type="ARBA" id="ARBA00035202"/>
    </source>
</evidence>
<dbReference type="GO" id="GO:0015934">
    <property type="term" value="C:large ribosomal subunit"/>
    <property type="evidence" value="ECO:0007669"/>
    <property type="project" value="InterPro"/>
</dbReference>
<proteinExistence type="inferred from homology"/>
<evidence type="ECO:0000313" key="10">
    <source>
        <dbReference type="Proteomes" id="UP000562984"/>
    </source>
</evidence>
<keyword evidence="4 7" id="KW-0687">Ribonucleoprotein</keyword>
<comment type="function">
    <text evidence="1 7">Forms part of the ribosomal stalk, playing a central role in the interaction of the ribosome with GTP-bound translation factors.</text>
</comment>
<dbReference type="PANTHER" id="PTHR11560">
    <property type="entry name" value="39S RIBOSOMAL PROTEIN L10, MITOCHONDRIAL"/>
    <property type="match status" value="1"/>
</dbReference>
<feature type="compositionally biased region" description="Low complexity" evidence="8">
    <location>
        <begin position="173"/>
        <end position="207"/>
    </location>
</feature>
<dbReference type="CDD" id="cd05797">
    <property type="entry name" value="Ribosomal_L10"/>
    <property type="match status" value="1"/>
</dbReference>
<evidence type="ECO:0000256" key="5">
    <source>
        <dbReference type="ARBA" id="ARBA00026025"/>
    </source>
</evidence>
<dbReference type="Gene3D" id="3.30.70.1730">
    <property type="match status" value="1"/>
</dbReference>
<dbReference type="PROSITE" id="PS01109">
    <property type="entry name" value="RIBOSOMAL_L10"/>
    <property type="match status" value="1"/>
</dbReference>
<dbReference type="HAMAP" id="MF_00362">
    <property type="entry name" value="Ribosomal_uL10"/>
    <property type="match status" value="1"/>
</dbReference>
<keyword evidence="7" id="KW-0699">rRNA-binding</keyword>
<evidence type="ECO:0000256" key="7">
    <source>
        <dbReference type="HAMAP-Rule" id="MF_00362"/>
    </source>
</evidence>
<dbReference type="GO" id="GO:0006412">
    <property type="term" value="P:translation"/>
    <property type="evidence" value="ECO:0007669"/>
    <property type="project" value="UniProtKB-UniRule"/>
</dbReference>
<dbReference type="InterPro" id="IPR043141">
    <property type="entry name" value="Ribosomal_uL10-like_sf"/>
</dbReference>
<keyword evidence="3 7" id="KW-0689">Ribosomal protein</keyword>
<protein>
    <recommendedName>
        <fullName evidence="6 7">Large ribosomal subunit protein uL10</fullName>
    </recommendedName>
</protein>